<evidence type="ECO:0000256" key="1">
    <source>
        <dbReference type="ARBA" id="ARBA00022729"/>
    </source>
</evidence>
<dbReference type="SUPFAM" id="SSF49899">
    <property type="entry name" value="Concanavalin A-like lectins/glucanases"/>
    <property type="match status" value="1"/>
</dbReference>
<evidence type="ECO:0000259" key="3">
    <source>
        <dbReference type="SMART" id="SM00560"/>
    </source>
</evidence>
<accession>A0A381WUW0</accession>
<dbReference type="AlphaFoldDB" id="A0A381WUW0"/>
<dbReference type="Pfam" id="PF13385">
    <property type="entry name" value="Laminin_G_3"/>
    <property type="match status" value="1"/>
</dbReference>
<dbReference type="InterPro" id="IPR013320">
    <property type="entry name" value="ConA-like_dom_sf"/>
</dbReference>
<organism evidence="4">
    <name type="scientific">marine metagenome</name>
    <dbReference type="NCBI Taxonomy" id="408172"/>
    <lineage>
        <taxon>unclassified sequences</taxon>
        <taxon>metagenomes</taxon>
        <taxon>ecological metagenomes</taxon>
    </lineage>
</organism>
<keyword evidence="2" id="KW-1015">Disulfide bond</keyword>
<keyword evidence="1" id="KW-0732">Signal</keyword>
<evidence type="ECO:0000256" key="2">
    <source>
        <dbReference type="ARBA" id="ARBA00023157"/>
    </source>
</evidence>
<dbReference type="SMART" id="SM00560">
    <property type="entry name" value="LamGL"/>
    <property type="match status" value="1"/>
</dbReference>
<proteinExistence type="predicted"/>
<gene>
    <name evidence="4" type="ORF">METZ01_LOCUS109163</name>
</gene>
<protein>
    <recommendedName>
        <fullName evidence="3">LamG-like jellyroll fold domain-containing protein</fullName>
    </recommendedName>
</protein>
<evidence type="ECO:0000313" key="4">
    <source>
        <dbReference type="EMBL" id="SVA56309.1"/>
    </source>
</evidence>
<name>A0A381WUW0_9ZZZZ</name>
<feature type="domain" description="LamG-like jellyroll fold" evidence="3">
    <location>
        <begin position="95"/>
        <end position="231"/>
    </location>
</feature>
<reference evidence="4" key="1">
    <citation type="submission" date="2018-05" db="EMBL/GenBank/DDBJ databases">
        <authorList>
            <person name="Lanie J.A."/>
            <person name="Ng W.-L."/>
            <person name="Kazmierczak K.M."/>
            <person name="Andrzejewski T.M."/>
            <person name="Davidsen T.M."/>
            <person name="Wayne K.J."/>
            <person name="Tettelin H."/>
            <person name="Glass J.I."/>
            <person name="Rusch D."/>
            <person name="Podicherti R."/>
            <person name="Tsui H.-C.T."/>
            <person name="Winkler M.E."/>
        </authorList>
    </citation>
    <scope>NUCLEOTIDE SEQUENCE</scope>
</reference>
<dbReference type="EMBL" id="UINC01012966">
    <property type="protein sequence ID" value="SVA56309.1"/>
    <property type="molecule type" value="Genomic_DNA"/>
</dbReference>
<dbReference type="Gene3D" id="2.60.120.200">
    <property type="match status" value="1"/>
</dbReference>
<dbReference type="InterPro" id="IPR006558">
    <property type="entry name" value="LamG-like"/>
</dbReference>
<sequence>MVDNRMKRYGIYLVLGIFFCIAFTSKNAHSKLTDGLVLALSFEEGKGNAAADSSSAGNNAKVDGKADWVDGKHGKGINIDENTWLVAPYIPFNEKNFTVQFWINCKLHKGVVFSQYEKNAKNLSLHFRLGDKGKVDLGFYGNDLATKDGVVTSGAWHNLTFVMDVSKKTRKTYVNGEEKASDKPATLYAAKTGDTIIGGWNRVDKGVKKAYQKYIGKVDEVRVWSRVLSQDEITASIGKASLGTSTPVDSAGKITTIWGMLKSD</sequence>